<dbReference type="RefSeq" id="WP_322597479.1">
    <property type="nucleotide sequence ID" value="NZ_BAAAPT010000001.1"/>
</dbReference>
<evidence type="ECO:0000313" key="5">
    <source>
        <dbReference type="Proteomes" id="UP001291912"/>
    </source>
</evidence>
<accession>A0ABU5N2R4</accession>
<dbReference type="EMBL" id="JAWJYN010000001">
    <property type="protein sequence ID" value="MDZ8160370.1"/>
    <property type="molecule type" value="Genomic_DNA"/>
</dbReference>
<dbReference type="InterPro" id="IPR017850">
    <property type="entry name" value="Alkaline_phosphatase_core_sf"/>
</dbReference>
<protein>
    <submittedName>
        <fullName evidence="4">Sulfatase-like hydrolase/transferase</fullName>
    </submittedName>
</protein>
<keyword evidence="2" id="KW-0378">Hydrolase</keyword>
<dbReference type="Gene3D" id="3.40.720.10">
    <property type="entry name" value="Alkaline Phosphatase, subunit A"/>
    <property type="match status" value="1"/>
</dbReference>
<comment type="caution">
    <text evidence="4">The sequence shown here is derived from an EMBL/GenBank/DDBJ whole genome shotgun (WGS) entry which is preliminary data.</text>
</comment>
<dbReference type="Proteomes" id="UP001291912">
    <property type="component" value="Unassembled WGS sequence"/>
</dbReference>
<evidence type="ECO:0000256" key="2">
    <source>
        <dbReference type="ARBA" id="ARBA00022801"/>
    </source>
</evidence>
<gene>
    <name evidence="4" type="ORF">R2Q92_00865</name>
</gene>
<dbReference type="PANTHER" id="PTHR45953:SF1">
    <property type="entry name" value="IDURONATE 2-SULFATASE"/>
    <property type="match status" value="1"/>
</dbReference>
<keyword evidence="5" id="KW-1185">Reference proteome</keyword>
<organism evidence="4 5">
    <name type="scientific">Microbacterium aquimaris</name>
    <dbReference type="NCBI Taxonomy" id="459816"/>
    <lineage>
        <taxon>Bacteria</taxon>
        <taxon>Bacillati</taxon>
        <taxon>Actinomycetota</taxon>
        <taxon>Actinomycetes</taxon>
        <taxon>Micrococcales</taxon>
        <taxon>Microbacteriaceae</taxon>
        <taxon>Microbacterium</taxon>
    </lineage>
</organism>
<keyword evidence="1" id="KW-0479">Metal-binding</keyword>
<dbReference type="SUPFAM" id="SSF53649">
    <property type="entry name" value="Alkaline phosphatase-like"/>
    <property type="match status" value="1"/>
</dbReference>
<evidence type="ECO:0000256" key="1">
    <source>
        <dbReference type="ARBA" id="ARBA00022723"/>
    </source>
</evidence>
<name>A0ABU5N2R4_9MICO</name>
<feature type="domain" description="Sulfatase N-terminal" evidence="3">
    <location>
        <begin position="5"/>
        <end position="342"/>
    </location>
</feature>
<reference evidence="4 5" key="1">
    <citation type="submission" date="2023-10" db="EMBL/GenBank/DDBJ databases">
        <title>Microbacterium xanthum sp. nov., isolated from seaweed.</title>
        <authorList>
            <person name="Lee S.D."/>
        </authorList>
    </citation>
    <scope>NUCLEOTIDE SEQUENCE [LARGE SCALE GENOMIC DNA]</scope>
    <source>
        <strain evidence="4 5">KCTC 19124</strain>
    </source>
</reference>
<dbReference type="InterPro" id="IPR000917">
    <property type="entry name" value="Sulfatase_N"/>
</dbReference>
<dbReference type="PANTHER" id="PTHR45953">
    <property type="entry name" value="IDURONATE 2-SULFATASE"/>
    <property type="match status" value="1"/>
</dbReference>
<sequence>MTIRPDVVLIFMDDMTHWSLRSAAVRTPNLDRLRERGVTFTHAFNQGSTEPAVCVPARRMLLTGLTLFESETRFAEVTRLGRALGEAGYETFFTGKWHNPPEALDEDYGEIGPWGGGMFGSVDGEGDAYRRPRPDDTWDPADMSRGGHWLTLPDGSVQHSSERWTDAAVDFLGRAPGDRPSFLHLAYHAPHDPKQAPQEFLDLYPIEEIDVPPNALPEHPFDNGVLDIRDELLAPHPRTPEAVRLHRREYFAMLTHVDREIGRVLEAVDRRAAQTGRPAVVVFSGDHGLALGEHGLMGKQSLYDHSTRVPLVIVGPGVPTGERRDQPVYSGGIYATICDLVGSHPPDHLRFESLAPALAGDEQDREIFTAYGSDQRSIRVGSQKLITYRDPADDQLFDVVADPWEMRNIIDEPGRADTVAALRERLDAARRRIGDPFVDLPGVAIGPMF</sequence>
<proteinExistence type="predicted"/>
<evidence type="ECO:0000313" key="4">
    <source>
        <dbReference type="EMBL" id="MDZ8160370.1"/>
    </source>
</evidence>
<dbReference type="Pfam" id="PF00884">
    <property type="entry name" value="Sulfatase"/>
    <property type="match status" value="1"/>
</dbReference>
<evidence type="ECO:0000259" key="3">
    <source>
        <dbReference type="Pfam" id="PF00884"/>
    </source>
</evidence>